<dbReference type="InterPro" id="IPR045596">
    <property type="entry name" value="DUF6459"/>
</dbReference>
<evidence type="ECO:0000313" key="2">
    <source>
        <dbReference type="EMBL" id="QXJ21995.1"/>
    </source>
</evidence>
<sequence length="208" mass="22051">MGRRPVPPPAVRIIRYAPVPPATPPALRSAGRGTAVQRPVKKARGGGTSPFRGRPIVEPFGAPSGWWSFRGAVTSTDGALALSRAPVHARSPDALRLVRAGESVETELRARAEATVRIIADVLAGVRPAHRLTEVAVPAVCREIARLCPGRGRAVPPRVLSSWLQRPAPDAAEAGAVVAMEGRVKALAVRLELQRGRWRCTALETTGA</sequence>
<gene>
    <name evidence="2" type="ORF">AGRA3207_002918</name>
</gene>
<dbReference type="Pfam" id="PF20060">
    <property type="entry name" value="DUF6459"/>
    <property type="match status" value="1"/>
</dbReference>
<dbReference type="Proteomes" id="UP001049518">
    <property type="component" value="Chromosome"/>
</dbReference>
<evidence type="ECO:0000256" key="1">
    <source>
        <dbReference type="SAM" id="MobiDB-lite"/>
    </source>
</evidence>
<evidence type="ECO:0000313" key="3">
    <source>
        <dbReference type="Proteomes" id="UP001049518"/>
    </source>
</evidence>
<dbReference type="RefSeq" id="WP_231335185.1">
    <property type="nucleotide sequence ID" value="NZ_CP059572.1"/>
</dbReference>
<feature type="region of interest" description="Disordered" evidence="1">
    <location>
        <begin position="22"/>
        <end position="55"/>
    </location>
</feature>
<proteinExistence type="predicted"/>
<organism evidence="2 3">
    <name type="scientific">Actinomadura graeca</name>
    <dbReference type="NCBI Taxonomy" id="2750812"/>
    <lineage>
        <taxon>Bacteria</taxon>
        <taxon>Bacillati</taxon>
        <taxon>Actinomycetota</taxon>
        <taxon>Actinomycetes</taxon>
        <taxon>Streptosporangiales</taxon>
        <taxon>Thermomonosporaceae</taxon>
        <taxon>Actinomadura</taxon>
    </lineage>
</organism>
<keyword evidence="3" id="KW-1185">Reference proteome</keyword>
<name>A0ABX8QT80_9ACTN</name>
<accession>A0ABX8QT80</accession>
<dbReference type="EMBL" id="CP059572">
    <property type="protein sequence ID" value="QXJ21995.1"/>
    <property type="molecule type" value="Genomic_DNA"/>
</dbReference>
<reference evidence="2" key="1">
    <citation type="submission" date="2020-07" db="EMBL/GenBank/DDBJ databases">
        <authorList>
            <person name="Tarantini F.S."/>
            <person name="Hong K.W."/>
            <person name="Chan K.G."/>
        </authorList>
    </citation>
    <scope>NUCLEOTIDE SEQUENCE</scope>
    <source>
        <strain evidence="2">32-07</strain>
    </source>
</reference>
<protein>
    <submittedName>
        <fullName evidence="2">Uncharacterized protein</fullName>
    </submittedName>
</protein>